<dbReference type="SUPFAM" id="SSF158745">
    <property type="entry name" value="LanC-like"/>
    <property type="match status" value="1"/>
</dbReference>
<dbReference type="Proteomes" id="UP000822862">
    <property type="component" value="Chromosome"/>
</dbReference>
<dbReference type="Pfam" id="PF05147">
    <property type="entry name" value="LANC_like"/>
    <property type="match status" value="1"/>
</dbReference>
<evidence type="ECO:0000313" key="1">
    <source>
        <dbReference type="EMBL" id="QZA58455.1"/>
    </source>
</evidence>
<accession>A0ABX8YYR4</accession>
<dbReference type="CDD" id="cd04793">
    <property type="entry name" value="LanC"/>
    <property type="match status" value="1"/>
</dbReference>
<dbReference type="PRINTS" id="PR01950">
    <property type="entry name" value="LANCSUPER"/>
</dbReference>
<dbReference type="InterPro" id="IPR033889">
    <property type="entry name" value="LanC"/>
</dbReference>
<dbReference type="Gene3D" id="1.50.10.20">
    <property type="match status" value="1"/>
</dbReference>
<keyword evidence="2" id="KW-1185">Reference proteome</keyword>
<sequence>MKHTNLIQLTSNSSLQKKIVEICIKSAKKLIDPFYIEEISHKKENLFMNQKFSPWEPTTLGYGYPALILLFSEMNMFFPDPKWEKAYQAYIDLLTKELKTNGFLDPSLFAGLTGICFTIQFAAEQNPKYVKLHASLHFLLLHQIQKYYLIPIELAEKEGKLPLPIQYGIISGLNGVLAYLLNYSTHQASKTIIHKILKHIVRVAGLIRVGSYEIPGWYANANYLLLKDGAKMYPKGVVEKHLDTYREGCFDTGMAHGVSGCLAVLAKALLHGIEVPNHIKSMYAIINWLKNTKQNVGKIKQVWPKRFAFNPKKKNYVEIRSDVYFDSWSYGAPGISNAMILAASSLKDSHLYNYCINDFISISTRLQISKDLNCPSFFYGRSGNLTIIHQIYLATHLDIFSKSAQKLAELLVEQYNDQSPFGFKCIPPTNDLESTFSIDNIGLITGVSGIILSLLFSISENHRPWTQIFLLN</sequence>
<dbReference type="SMART" id="SM01260">
    <property type="entry name" value="LANC_like"/>
    <property type="match status" value="1"/>
</dbReference>
<organism evidence="1 2">
    <name type="scientific">Candidatus Rhabdochlamydia porcellionis</name>
    <dbReference type="NCBI Taxonomy" id="225148"/>
    <lineage>
        <taxon>Bacteria</taxon>
        <taxon>Pseudomonadati</taxon>
        <taxon>Chlamydiota</taxon>
        <taxon>Chlamydiia</taxon>
        <taxon>Parachlamydiales</taxon>
        <taxon>Candidatus Rhabdochlamydiaceae</taxon>
        <taxon>Candidatus Rhabdochlamydia</taxon>
    </lineage>
</organism>
<protein>
    <submittedName>
        <fullName evidence="1">Nisin biosynthesis protein NisC</fullName>
    </submittedName>
</protein>
<evidence type="ECO:0000313" key="2">
    <source>
        <dbReference type="Proteomes" id="UP000822862"/>
    </source>
</evidence>
<dbReference type="EMBL" id="CP075585">
    <property type="protein sequence ID" value="QZA58455.1"/>
    <property type="molecule type" value="Genomic_DNA"/>
</dbReference>
<gene>
    <name evidence="1" type="ORF">RHAB15C_0000329</name>
</gene>
<proteinExistence type="predicted"/>
<dbReference type="PRINTS" id="PR01955">
    <property type="entry name" value="LANCFRANKIA"/>
</dbReference>
<dbReference type="InterPro" id="IPR007822">
    <property type="entry name" value="LANC-like"/>
</dbReference>
<name>A0ABX8YYR4_9BACT</name>
<reference evidence="1 2" key="1">
    <citation type="submission" date="2021-05" db="EMBL/GenBank/DDBJ databases">
        <title>Ecology and evolution of chlamydial symbionts of arthropods.</title>
        <authorList>
            <person name="Halter T."/>
            <person name="Sixt B.S."/>
            <person name="Toenshoff E.R."/>
            <person name="Koestlbacher S."/>
            <person name="Schulz F."/>
            <person name="Kostanjsek R."/>
            <person name="Collingro A."/>
            <person name="Hendrickx F."/>
            <person name="Horn M."/>
        </authorList>
    </citation>
    <scope>NUCLEOTIDE SEQUENCE [LARGE SCALE GENOMIC DNA]</scope>
    <source>
        <strain evidence="1 2">15C</strain>
    </source>
</reference>